<dbReference type="PANTHER" id="PTHR19872:SF7">
    <property type="entry name" value="F-BOX AND WD REPEAT DOMAIN CONTAINING PROTEIN 10B-RELATED"/>
    <property type="match status" value="1"/>
</dbReference>
<dbReference type="EMBL" id="CAJOBA010099377">
    <property type="protein sequence ID" value="CAF4514768.1"/>
    <property type="molecule type" value="Genomic_DNA"/>
</dbReference>
<dbReference type="AlphaFoldDB" id="A0A8S2XU14"/>
<dbReference type="Proteomes" id="UP000682733">
    <property type="component" value="Unassembled WGS sequence"/>
</dbReference>
<comment type="caution">
    <text evidence="2">The sequence shown here is derived from an EMBL/GenBank/DDBJ whole genome shotgun (WGS) entry which is preliminary data.</text>
</comment>
<dbReference type="PANTHER" id="PTHR19872">
    <property type="entry name" value="UBIQUITIN LIGASE SPECIFICITY FACTOR/HREP PROTEIN"/>
    <property type="match status" value="1"/>
</dbReference>
<feature type="non-terminal residue" evidence="2">
    <location>
        <position position="1"/>
    </location>
</feature>
<feature type="compositionally biased region" description="Polar residues" evidence="1">
    <location>
        <begin position="106"/>
        <end position="118"/>
    </location>
</feature>
<accession>A0A8S2XU14</accession>
<organism evidence="2 3">
    <name type="scientific">Didymodactylos carnosus</name>
    <dbReference type="NCBI Taxonomy" id="1234261"/>
    <lineage>
        <taxon>Eukaryota</taxon>
        <taxon>Metazoa</taxon>
        <taxon>Spiralia</taxon>
        <taxon>Gnathifera</taxon>
        <taxon>Rotifera</taxon>
        <taxon>Eurotatoria</taxon>
        <taxon>Bdelloidea</taxon>
        <taxon>Philodinida</taxon>
        <taxon>Philodinidae</taxon>
        <taxon>Didymodactylos</taxon>
    </lineage>
</organism>
<dbReference type="InterPro" id="IPR051075">
    <property type="entry name" value="SCF_subunit_WD-repeat"/>
</dbReference>
<gene>
    <name evidence="2" type="ORF">TMI583_LOCUS48481</name>
</gene>
<protein>
    <submittedName>
        <fullName evidence="2">Uncharacterized protein</fullName>
    </submittedName>
</protein>
<feature type="non-terminal residue" evidence="2">
    <location>
        <position position="188"/>
    </location>
</feature>
<name>A0A8S2XU14_9BILA</name>
<reference evidence="2" key="1">
    <citation type="submission" date="2021-02" db="EMBL/GenBank/DDBJ databases">
        <authorList>
            <person name="Nowell W R."/>
        </authorList>
    </citation>
    <scope>NUCLEOTIDE SEQUENCE</scope>
</reference>
<feature type="compositionally biased region" description="Polar residues" evidence="1">
    <location>
        <begin position="168"/>
        <end position="188"/>
    </location>
</feature>
<sequence length="188" mass="21252">ADGKIRIWSVLNAHCLRVMRGNSLSDPVVSLIATPNRILINTENSLLLMNFEQIDFDYNLKEDSASAMHLIQSENTKKLEPVRPYSVTRARRADSIHASSRRLFEDNTSTQPSHSTGLLNAKEFKRAKKAQTRPHPISSARSISTNKSRVRLDSRTTNTDIEEKYSNKKSTTNEQRSLSEQTGNVKIL</sequence>
<feature type="region of interest" description="Disordered" evidence="1">
    <location>
        <begin position="82"/>
        <end position="188"/>
    </location>
</feature>
<evidence type="ECO:0000313" key="3">
    <source>
        <dbReference type="Proteomes" id="UP000682733"/>
    </source>
</evidence>
<evidence type="ECO:0000313" key="2">
    <source>
        <dbReference type="EMBL" id="CAF4514768.1"/>
    </source>
</evidence>
<proteinExistence type="predicted"/>
<evidence type="ECO:0000256" key="1">
    <source>
        <dbReference type="SAM" id="MobiDB-lite"/>
    </source>
</evidence>